<evidence type="ECO:0000313" key="2">
    <source>
        <dbReference type="EMBL" id="VYT22263.1"/>
    </source>
</evidence>
<protein>
    <submittedName>
        <fullName evidence="2">Glyoxalase-like domain protein</fullName>
    </submittedName>
</protein>
<dbReference type="Gene3D" id="3.10.180.10">
    <property type="entry name" value="2,3-Dihydroxybiphenyl 1,2-Dioxygenase, domain 1"/>
    <property type="match status" value="1"/>
</dbReference>
<dbReference type="InterPro" id="IPR029068">
    <property type="entry name" value="Glyas_Bleomycin-R_OHBP_Dase"/>
</dbReference>
<accession>A0A6N2UYF8</accession>
<dbReference type="SUPFAM" id="SSF54593">
    <property type="entry name" value="Glyoxalase/Bleomycin resistance protein/Dihydroxybiphenyl dioxygenase"/>
    <property type="match status" value="1"/>
</dbReference>
<dbReference type="AlphaFoldDB" id="A0A6N2UYF8"/>
<gene>
    <name evidence="2" type="ORF">AULFYP135_02116</name>
</gene>
<dbReference type="EMBL" id="CACRSL010000004">
    <property type="protein sequence ID" value="VYT22263.1"/>
    <property type="molecule type" value="Genomic_DNA"/>
</dbReference>
<proteinExistence type="predicted"/>
<dbReference type="InterPro" id="IPR025870">
    <property type="entry name" value="Glyoxalase-like_dom"/>
</dbReference>
<organism evidence="2">
    <name type="scientific">uncultured Anaerotruncus sp</name>
    <dbReference type="NCBI Taxonomy" id="905011"/>
    <lineage>
        <taxon>Bacteria</taxon>
        <taxon>Bacillati</taxon>
        <taxon>Bacillota</taxon>
        <taxon>Clostridia</taxon>
        <taxon>Eubacteriales</taxon>
        <taxon>Oscillospiraceae</taxon>
        <taxon>Anaerotruncus</taxon>
        <taxon>environmental samples</taxon>
    </lineage>
</organism>
<sequence>MDLGRNVTVSGGFAVQEGLDWLLDIPKETMVWRPRNMELYFEVEDFDAFLEKLAAYPEVEQVHPPKKHEWQQRVARIFDPDGHIIEIGESMKVIAQRYLRMGCSVEETAQIIQHLAEFVESCLREVTPNP</sequence>
<dbReference type="Pfam" id="PF12681">
    <property type="entry name" value="Glyoxalase_2"/>
    <property type="match status" value="1"/>
</dbReference>
<evidence type="ECO:0000259" key="1">
    <source>
        <dbReference type="Pfam" id="PF12681"/>
    </source>
</evidence>
<reference evidence="2" key="1">
    <citation type="submission" date="2019-11" db="EMBL/GenBank/DDBJ databases">
        <authorList>
            <person name="Feng L."/>
        </authorList>
    </citation>
    <scope>NUCLEOTIDE SEQUENCE</scope>
    <source>
        <strain evidence="2">AundefinedLFYP135</strain>
    </source>
</reference>
<feature type="domain" description="Glyoxalase-like" evidence="1">
    <location>
        <begin position="2"/>
        <end position="92"/>
    </location>
</feature>
<name>A0A6N2UYF8_9FIRM</name>